<dbReference type="RefSeq" id="WP_089759529.1">
    <property type="nucleotide sequence ID" value="NZ_FNGO01000008.1"/>
</dbReference>
<feature type="domain" description="Fe-S hydro-lyase tartrate dehydratase beta-type catalytic" evidence="3">
    <location>
        <begin position="7"/>
        <end position="175"/>
    </location>
</feature>
<dbReference type="Gene3D" id="3.20.130.10">
    <property type="entry name" value="Fe-S hydro-lyase, tartrate dehydratase beta-type, catalytic domain"/>
    <property type="match status" value="1"/>
</dbReference>
<dbReference type="AlphaFoldDB" id="A0A1G9MCZ8"/>
<evidence type="ECO:0000256" key="1">
    <source>
        <dbReference type="ARBA" id="ARBA00008876"/>
    </source>
</evidence>
<dbReference type="GO" id="GO:0016836">
    <property type="term" value="F:hydro-lyase activity"/>
    <property type="evidence" value="ECO:0007669"/>
    <property type="project" value="InterPro"/>
</dbReference>
<dbReference type="InterPro" id="IPR004647">
    <property type="entry name" value="Fe-S_hydro-lyase_TtdB-typ_cat"/>
</dbReference>
<dbReference type="OrthoDB" id="9798978at2"/>
<sequence>MSSVKEVEIPLTQQDINELEAGDQVNLSGTIYTARDAAHDRLLDDLDSDDMPMELEGSVIYYVGPCPARDHQVIGSCGPTTSYRMDPFTPGLIEEGLKGMIGKGPRSEKVIESMQDRAVYFAAIGGAAAVIADSVTEAEVIAYPDLGTEAVRRLEVEQFPCVVAIDARGNNLYETGVEEYREE</sequence>
<dbReference type="InterPro" id="IPR036660">
    <property type="entry name" value="Fe-S_hydroAse_TtdB_cat_sf"/>
</dbReference>
<dbReference type="EMBL" id="FNGO01000008">
    <property type="protein sequence ID" value="SDL72136.1"/>
    <property type="molecule type" value="Genomic_DNA"/>
</dbReference>
<dbReference type="PANTHER" id="PTHR43351:SF2">
    <property type="entry name" value="L(+)-TARTRATE DEHYDRATASE SUBUNIT BETA-RELATED"/>
    <property type="match status" value="1"/>
</dbReference>
<evidence type="ECO:0000259" key="3">
    <source>
        <dbReference type="Pfam" id="PF05683"/>
    </source>
</evidence>
<name>A0A1G9MCZ8_9FIRM</name>
<organism evidence="4 5">
    <name type="scientific">Halarsenatibacter silvermanii</name>
    <dbReference type="NCBI Taxonomy" id="321763"/>
    <lineage>
        <taxon>Bacteria</taxon>
        <taxon>Bacillati</taxon>
        <taxon>Bacillota</taxon>
        <taxon>Clostridia</taxon>
        <taxon>Halanaerobiales</taxon>
        <taxon>Halarsenatibacteraceae</taxon>
        <taxon>Halarsenatibacter</taxon>
    </lineage>
</organism>
<dbReference type="Pfam" id="PF05683">
    <property type="entry name" value="Fumerase_C"/>
    <property type="match status" value="1"/>
</dbReference>
<dbReference type="STRING" id="321763.SAMN04488692_10831"/>
<gene>
    <name evidence="4" type="ORF">SAMN04488692_10831</name>
</gene>
<evidence type="ECO:0000256" key="2">
    <source>
        <dbReference type="ARBA" id="ARBA00023239"/>
    </source>
</evidence>
<dbReference type="PANTHER" id="PTHR43351">
    <property type="entry name" value="L(+)-TARTRATE DEHYDRATASE SUBUNIT BETA"/>
    <property type="match status" value="1"/>
</dbReference>
<comment type="similarity">
    <text evidence="1">Belongs to the class-I fumarase family.</text>
</comment>
<dbReference type="NCBIfam" id="NF005310">
    <property type="entry name" value="PRK06842.1"/>
    <property type="match status" value="1"/>
</dbReference>
<protein>
    <submittedName>
        <fullName evidence="4">Fumarate hydratase subunit beta</fullName>
    </submittedName>
</protein>
<accession>A0A1G9MCZ8</accession>
<dbReference type="Proteomes" id="UP000199476">
    <property type="component" value="Unassembled WGS sequence"/>
</dbReference>
<keyword evidence="2" id="KW-0456">Lyase</keyword>
<dbReference type="SUPFAM" id="SSF117457">
    <property type="entry name" value="FumA C-terminal domain-like"/>
    <property type="match status" value="1"/>
</dbReference>
<evidence type="ECO:0000313" key="4">
    <source>
        <dbReference type="EMBL" id="SDL72136.1"/>
    </source>
</evidence>
<proteinExistence type="inferred from homology"/>
<dbReference type="NCBIfam" id="TIGR00723">
    <property type="entry name" value="ttdB_fumA_fumB"/>
    <property type="match status" value="1"/>
</dbReference>
<reference evidence="4 5" key="1">
    <citation type="submission" date="2016-10" db="EMBL/GenBank/DDBJ databases">
        <authorList>
            <person name="de Groot N.N."/>
        </authorList>
    </citation>
    <scope>NUCLEOTIDE SEQUENCE [LARGE SCALE GENOMIC DNA]</scope>
    <source>
        <strain evidence="4 5">SLAS-1</strain>
    </source>
</reference>
<keyword evidence="5" id="KW-1185">Reference proteome</keyword>
<evidence type="ECO:0000313" key="5">
    <source>
        <dbReference type="Proteomes" id="UP000199476"/>
    </source>
</evidence>